<sequence>MELSHGRPVQVPRINEKFTRKWPAPKNFKDPELQYKEGKPGTAAAPALEEGQGLGLIIAKWTIFKWCLLLSVMTVFAAGCAGLLTASMTWFNTWQNSQVMAVADYDILVLITLCGASLLITAMFGIAGTLLNSRPLLAVYAILLWPSMLSVLAVGYSSYRRATLSLEQKLSLSWSRFYTPFGRRVIQDSLQCCGFFSSMHEISPSKQCYLRTPLPGCRAKLFSFERDNLRAVWKAAFSLAPLHLVNMVVALLCSNHITKTFGKGIMPMQYRLTPKDVKTDAERILIRNGVEPGSEGSGVIHEKS</sequence>
<evidence type="ECO:0000256" key="2">
    <source>
        <dbReference type="ARBA" id="ARBA00022692"/>
    </source>
</evidence>
<feature type="transmembrane region" description="Helical" evidence="5">
    <location>
        <begin position="63"/>
        <end position="86"/>
    </location>
</feature>
<feature type="transmembrane region" description="Helical" evidence="5">
    <location>
        <begin position="137"/>
        <end position="159"/>
    </location>
</feature>
<dbReference type="GO" id="GO:0016020">
    <property type="term" value="C:membrane"/>
    <property type="evidence" value="ECO:0007669"/>
    <property type="project" value="UniProtKB-SubCell"/>
</dbReference>
<dbReference type="OrthoDB" id="2156690at2759"/>
<dbReference type="STRING" id="686832.A0A0C2XZT8"/>
<organism evidence="6 7">
    <name type="scientific">Hebeloma cylindrosporum</name>
    <dbReference type="NCBI Taxonomy" id="76867"/>
    <lineage>
        <taxon>Eukaryota</taxon>
        <taxon>Fungi</taxon>
        <taxon>Dikarya</taxon>
        <taxon>Basidiomycota</taxon>
        <taxon>Agaricomycotina</taxon>
        <taxon>Agaricomycetes</taxon>
        <taxon>Agaricomycetidae</taxon>
        <taxon>Agaricales</taxon>
        <taxon>Agaricineae</taxon>
        <taxon>Hymenogastraceae</taxon>
        <taxon>Hebeloma</taxon>
    </lineage>
</organism>
<feature type="transmembrane region" description="Helical" evidence="5">
    <location>
        <begin position="107"/>
        <end position="131"/>
    </location>
</feature>
<keyword evidence="2 5" id="KW-0812">Transmembrane</keyword>
<name>A0A0C2XZT8_HEBCY</name>
<evidence type="ECO:0000256" key="1">
    <source>
        <dbReference type="ARBA" id="ARBA00004141"/>
    </source>
</evidence>
<dbReference type="Proteomes" id="UP000053424">
    <property type="component" value="Unassembled WGS sequence"/>
</dbReference>
<keyword evidence="4 5" id="KW-0472">Membrane</keyword>
<evidence type="ECO:0008006" key="8">
    <source>
        <dbReference type="Google" id="ProtNLM"/>
    </source>
</evidence>
<evidence type="ECO:0000256" key="3">
    <source>
        <dbReference type="ARBA" id="ARBA00022989"/>
    </source>
</evidence>
<proteinExistence type="predicted"/>
<reference evidence="6 7" key="1">
    <citation type="submission" date="2014-04" db="EMBL/GenBank/DDBJ databases">
        <authorList>
            <consortium name="DOE Joint Genome Institute"/>
            <person name="Kuo A."/>
            <person name="Gay G."/>
            <person name="Dore J."/>
            <person name="Kohler A."/>
            <person name="Nagy L.G."/>
            <person name="Floudas D."/>
            <person name="Copeland A."/>
            <person name="Barry K.W."/>
            <person name="Cichocki N."/>
            <person name="Veneault-Fourrey C."/>
            <person name="LaButti K."/>
            <person name="Lindquist E.A."/>
            <person name="Lipzen A."/>
            <person name="Lundell T."/>
            <person name="Morin E."/>
            <person name="Murat C."/>
            <person name="Sun H."/>
            <person name="Tunlid A."/>
            <person name="Henrissat B."/>
            <person name="Grigoriev I.V."/>
            <person name="Hibbett D.S."/>
            <person name="Martin F."/>
            <person name="Nordberg H.P."/>
            <person name="Cantor M.N."/>
            <person name="Hua S.X."/>
        </authorList>
    </citation>
    <scope>NUCLEOTIDE SEQUENCE [LARGE SCALE GENOMIC DNA]</scope>
    <source>
        <strain evidence="7">h7</strain>
    </source>
</reference>
<protein>
    <recommendedName>
        <fullName evidence="8">Tetraspanin Tsp2 family</fullName>
    </recommendedName>
</protein>
<evidence type="ECO:0000256" key="5">
    <source>
        <dbReference type="SAM" id="Phobius"/>
    </source>
</evidence>
<dbReference type="AlphaFoldDB" id="A0A0C2XZT8"/>
<gene>
    <name evidence="6" type="ORF">M413DRAFT_69561</name>
</gene>
<evidence type="ECO:0000313" key="6">
    <source>
        <dbReference type="EMBL" id="KIM43088.1"/>
    </source>
</evidence>
<comment type="subcellular location">
    <subcellularLocation>
        <location evidence="1">Membrane</location>
        <topology evidence="1">Multi-pass membrane protein</topology>
    </subcellularLocation>
</comment>
<dbReference type="InterPro" id="IPR018499">
    <property type="entry name" value="Tetraspanin/Peripherin"/>
</dbReference>
<evidence type="ECO:0000313" key="7">
    <source>
        <dbReference type="Proteomes" id="UP000053424"/>
    </source>
</evidence>
<keyword evidence="7" id="KW-1185">Reference proteome</keyword>
<reference evidence="7" key="2">
    <citation type="submission" date="2015-01" db="EMBL/GenBank/DDBJ databases">
        <title>Evolutionary Origins and Diversification of the Mycorrhizal Mutualists.</title>
        <authorList>
            <consortium name="DOE Joint Genome Institute"/>
            <consortium name="Mycorrhizal Genomics Consortium"/>
            <person name="Kohler A."/>
            <person name="Kuo A."/>
            <person name="Nagy L.G."/>
            <person name="Floudas D."/>
            <person name="Copeland A."/>
            <person name="Barry K.W."/>
            <person name="Cichocki N."/>
            <person name="Veneault-Fourrey C."/>
            <person name="LaButti K."/>
            <person name="Lindquist E.A."/>
            <person name="Lipzen A."/>
            <person name="Lundell T."/>
            <person name="Morin E."/>
            <person name="Murat C."/>
            <person name="Riley R."/>
            <person name="Ohm R."/>
            <person name="Sun H."/>
            <person name="Tunlid A."/>
            <person name="Henrissat B."/>
            <person name="Grigoriev I.V."/>
            <person name="Hibbett D.S."/>
            <person name="Martin F."/>
        </authorList>
    </citation>
    <scope>NUCLEOTIDE SEQUENCE [LARGE SCALE GENOMIC DNA]</scope>
    <source>
        <strain evidence="7">h7</strain>
    </source>
</reference>
<accession>A0A0C2XZT8</accession>
<dbReference type="HOGENOM" id="CLU_054790_0_0_1"/>
<dbReference type="Pfam" id="PF00335">
    <property type="entry name" value="Tetraspanin"/>
    <property type="match status" value="1"/>
</dbReference>
<evidence type="ECO:0000256" key="4">
    <source>
        <dbReference type="ARBA" id="ARBA00023136"/>
    </source>
</evidence>
<keyword evidence="3 5" id="KW-1133">Transmembrane helix</keyword>
<dbReference type="EMBL" id="KN831776">
    <property type="protein sequence ID" value="KIM43088.1"/>
    <property type="molecule type" value="Genomic_DNA"/>
</dbReference>